<name>A0ABS6G0N5_9FIRM</name>
<keyword evidence="1" id="KW-0472">Membrane</keyword>
<feature type="transmembrane region" description="Helical" evidence="1">
    <location>
        <begin position="90"/>
        <end position="113"/>
    </location>
</feature>
<proteinExistence type="predicted"/>
<feature type="transmembrane region" description="Helical" evidence="1">
    <location>
        <begin position="21"/>
        <end position="40"/>
    </location>
</feature>
<keyword evidence="1" id="KW-1133">Transmembrane helix</keyword>
<keyword evidence="3" id="KW-1185">Reference proteome</keyword>
<dbReference type="Proteomes" id="UP000779508">
    <property type="component" value="Unassembled WGS sequence"/>
</dbReference>
<reference evidence="2 3" key="1">
    <citation type="submission" date="2021-06" db="EMBL/GenBank/DDBJ databases">
        <authorList>
            <person name="Sun Q."/>
            <person name="Li D."/>
        </authorList>
    </citation>
    <scope>NUCLEOTIDE SEQUENCE [LARGE SCALE GENOMIC DNA]</scope>
    <source>
        <strain evidence="2 3">MSJ-5</strain>
    </source>
</reference>
<keyword evidence="1" id="KW-0812">Transmembrane</keyword>
<dbReference type="InterPro" id="IPR056926">
    <property type="entry name" value="FLQE3_permease"/>
</dbReference>
<evidence type="ECO:0000313" key="2">
    <source>
        <dbReference type="EMBL" id="MBU5676057.1"/>
    </source>
</evidence>
<protein>
    <submittedName>
        <fullName evidence="2">ABC transporter permease</fullName>
    </submittedName>
</protein>
<feature type="transmembrane region" description="Helical" evidence="1">
    <location>
        <begin position="119"/>
        <end position="142"/>
    </location>
</feature>
<comment type="caution">
    <text evidence="2">The sequence shown here is derived from an EMBL/GenBank/DDBJ whole genome shotgun (WGS) entry which is preliminary data.</text>
</comment>
<dbReference type="EMBL" id="JAHLQK010000002">
    <property type="protein sequence ID" value="MBU5676057.1"/>
    <property type="molecule type" value="Genomic_DNA"/>
</dbReference>
<evidence type="ECO:0000313" key="3">
    <source>
        <dbReference type="Proteomes" id="UP000779508"/>
    </source>
</evidence>
<evidence type="ECO:0000256" key="1">
    <source>
        <dbReference type="SAM" id="Phobius"/>
    </source>
</evidence>
<sequence>MKRLINSIKGDITLQIKYGFYTVYIVITLIYILILRYLPIELVSKGTIFVILQDPSVLGFFFIGAIILLEKSENVIEHLVCTPLTINEYIISKVISLSILSLITSLVIVFFAYEYHVNYFLLAIGVAMTSFLFILIGIVAVARFNTVNRYMWSSIPYIMVLFLPLLEHFSIIKSPLFYIFPTYASLLLIRGAFYSIKLWQFLYSIVYLMLCIVLVYKWSYTWFYKYIILDQGGK</sequence>
<organism evidence="2 3">
    <name type="scientific">Alkaliphilus flagellatus</name>
    <dbReference type="NCBI Taxonomy" id="2841507"/>
    <lineage>
        <taxon>Bacteria</taxon>
        <taxon>Bacillati</taxon>
        <taxon>Bacillota</taxon>
        <taxon>Clostridia</taxon>
        <taxon>Peptostreptococcales</taxon>
        <taxon>Natronincolaceae</taxon>
        <taxon>Alkaliphilus</taxon>
    </lineage>
</organism>
<dbReference type="Pfam" id="PF24686">
    <property type="entry name" value="FLQE3_permease"/>
    <property type="match status" value="1"/>
</dbReference>
<gene>
    <name evidence="2" type="ORF">KQI88_06480</name>
</gene>
<feature type="transmembrane region" description="Helical" evidence="1">
    <location>
        <begin position="177"/>
        <end position="194"/>
    </location>
</feature>
<feature type="transmembrane region" description="Helical" evidence="1">
    <location>
        <begin position="201"/>
        <end position="219"/>
    </location>
</feature>
<feature type="transmembrane region" description="Helical" evidence="1">
    <location>
        <begin position="154"/>
        <end position="171"/>
    </location>
</feature>
<accession>A0ABS6G0N5</accession>
<feature type="transmembrane region" description="Helical" evidence="1">
    <location>
        <begin position="46"/>
        <end position="69"/>
    </location>
</feature>
<dbReference type="RefSeq" id="WP_216415538.1">
    <property type="nucleotide sequence ID" value="NZ_JAHLQK010000002.1"/>
</dbReference>